<accession>X1QS26</accession>
<sequence>MRICLVGEYSGNLDEGMRNTAFYLARELSQNNDVLNVDLKLKNLASTEIWGKVRKFKPQ</sequence>
<proteinExistence type="predicted"/>
<feature type="non-terminal residue" evidence="1">
    <location>
        <position position="59"/>
    </location>
</feature>
<comment type="caution">
    <text evidence="1">The sequence shown here is derived from an EMBL/GenBank/DDBJ whole genome shotgun (WGS) entry which is preliminary data.</text>
</comment>
<evidence type="ECO:0008006" key="2">
    <source>
        <dbReference type="Google" id="ProtNLM"/>
    </source>
</evidence>
<dbReference type="AlphaFoldDB" id="X1QS26"/>
<evidence type="ECO:0000313" key="1">
    <source>
        <dbReference type="EMBL" id="GAI57606.1"/>
    </source>
</evidence>
<name>X1QS26_9ZZZZ</name>
<reference evidence="1" key="1">
    <citation type="journal article" date="2014" name="Front. Microbiol.">
        <title>High frequency of phylogenetically diverse reductive dehalogenase-homologous genes in deep subseafloor sedimentary metagenomes.</title>
        <authorList>
            <person name="Kawai M."/>
            <person name="Futagami T."/>
            <person name="Toyoda A."/>
            <person name="Takaki Y."/>
            <person name="Nishi S."/>
            <person name="Hori S."/>
            <person name="Arai W."/>
            <person name="Tsubouchi T."/>
            <person name="Morono Y."/>
            <person name="Uchiyama I."/>
            <person name="Ito T."/>
            <person name="Fujiyama A."/>
            <person name="Inagaki F."/>
            <person name="Takami H."/>
        </authorList>
    </citation>
    <scope>NUCLEOTIDE SEQUENCE</scope>
    <source>
        <strain evidence="1">Expedition CK06-06</strain>
    </source>
</reference>
<organism evidence="1">
    <name type="scientific">marine sediment metagenome</name>
    <dbReference type="NCBI Taxonomy" id="412755"/>
    <lineage>
        <taxon>unclassified sequences</taxon>
        <taxon>metagenomes</taxon>
        <taxon>ecological metagenomes</taxon>
    </lineage>
</organism>
<protein>
    <recommendedName>
        <fullName evidence="2">Polysaccharide pyruvyl transferase domain-containing protein</fullName>
    </recommendedName>
</protein>
<dbReference type="EMBL" id="BARV01038163">
    <property type="protein sequence ID" value="GAI57606.1"/>
    <property type="molecule type" value="Genomic_DNA"/>
</dbReference>
<gene>
    <name evidence="1" type="ORF">S06H3_58870</name>
</gene>